<protein>
    <submittedName>
        <fullName evidence="1">Uncharacterized protein</fullName>
    </submittedName>
</protein>
<sequence>MVFVDLTSFVLCPNALYNVKPNQSNACLFHNFSGSSGLNEVPGVFLFKVFSLSRLVDNSLSSFTWNSFTRITHGYA</sequence>
<evidence type="ECO:0000313" key="1">
    <source>
        <dbReference type="EMBL" id="PNT56809.1"/>
    </source>
</evidence>
<accession>A0A2K2C455</accession>
<name>A0A2K2C455_POPTR</name>
<dbReference type="InParanoid" id="A0A2K2C455"/>
<dbReference type="AlphaFoldDB" id="A0A2K2C455"/>
<dbReference type="EMBL" id="CM009290">
    <property type="protein sequence ID" value="PNT56809.1"/>
    <property type="molecule type" value="Genomic_DNA"/>
</dbReference>
<organism evidence="1 2">
    <name type="scientific">Populus trichocarpa</name>
    <name type="common">Western balsam poplar</name>
    <name type="synonym">Populus balsamifera subsp. trichocarpa</name>
    <dbReference type="NCBI Taxonomy" id="3694"/>
    <lineage>
        <taxon>Eukaryota</taxon>
        <taxon>Viridiplantae</taxon>
        <taxon>Streptophyta</taxon>
        <taxon>Embryophyta</taxon>
        <taxon>Tracheophyta</taxon>
        <taxon>Spermatophyta</taxon>
        <taxon>Magnoliopsida</taxon>
        <taxon>eudicotyledons</taxon>
        <taxon>Gunneridae</taxon>
        <taxon>Pentapetalae</taxon>
        <taxon>rosids</taxon>
        <taxon>fabids</taxon>
        <taxon>Malpighiales</taxon>
        <taxon>Salicaceae</taxon>
        <taxon>Saliceae</taxon>
        <taxon>Populus</taxon>
    </lineage>
</organism>
<keyword evidence="2" id="KW-1185">Reference proteome</keyword>
<proteinExistence type="predicted"/>
<reference evidence="1 2" key="1">
    <citation type="journal article" date="2006" name="Science">
        <title>The genome of black cottonwood, Populus trichocarpa (Torr. &amp; Gray).</title>
        <authorList>
            <person name="Tuskan G.A."/>
            <person name="Difazio S."/>
            <person name="Jansson S."/>
            <person name="Bohlmann J."/>
            <person name="Grigoriev I."/>
            <person name="Hellsten U."/>
            <person name="Putnam N."/>
            <person name="Ralph S."/>
            <person name="Rombauts S."/>
            <person name="Salamov A."/>
            <person name="Schein J."/>
            <person name="Sterck L."/>
            <person name="Aerts A."/>
            <person name="Bhalerao R.R."/>
            <person name="Bhalerao R.P."/>
            <person name="Blaudez D."/>
            <person name="Boerjan W."/>
            <person name="Brun A."/>
            <person name="Brunner A."/>
            <person name="Busov V."/>
            <person name="Campbell M."/>
            <person name="Carlson J."/>
            <person name="Chalot M."/>
            <person name="Chapman J."/>
            <person name="Chen G.L."/>
            <person name="Cooper D."/>
            <person name="Coutinho P.M."/>
            <person name="Couturier J."/>
            <person name="Covert S."/>
            <person name="Cronk Q."/>
            <person name="Cunningham R."/>
            <person name="Davis J."/>
            <person name="Degroeve S."/>
            <person name="Dejardin A."/>
            <person name="Depamphilis C."/>
            <person name="Detter J."/>
            <person name="Dirks B."/>
            <person name="Dubchak I."/>
            <person name="Duplessis S."/>
            <person name="Ehlting J."/>
            <person name="Ellis B."/>
            <person name="Gendler K."/>
            <person name="Goodstein D."/>
            <person name="Gribskov M."/>
            <person name="Grimwood J."/>
            <person name="Groover A."/>
            <person name="Gunter L."/>
            <person name="Hamberger B."/>
            <person name="Heinze B."/>
            <person name="Helariutta Y."/>
            <person name="Henrissat B."/>
            <person name="Holligan D."/>
            <person name="Holt R."/>
            <person name="Huang W."/>
            <person name="Islam-Faridi N."/>
            <person name="Jones S."/>
            <person name="Jones-Rhoades M."/>
            <person name="Jorgensen R."/>
            <person name="Joshi C."/>
            <person name="Kangasjarvi J."/>
            <person name="Karlsson J."/>
            <person name="Kelleher C."/>
            <person name="Kirkpatrick R."/>
            <person name="Kirst M."/>
            <person name="Kohler A."/>
            <person name="Kalluri U."/>
            <person name="Larimer F."/>
            <person name="Leebens-Mack J."/>
            <person name="Leple J.C."/>
            <person name="Locascio P."/>
            <person name="Lou Y."/>
            <person name="Lucas S."/>
            <person name="Martin F."/>
            <person name="Montanini B."/>
            <person name="Napoli C."/>
            <person name="Nelson D.R."/>
            <person name="Nelson C."/>
            <person name="Nieminen K."/>
            <person name="Nilsson O."/>
            <person name="Pereda V."/>
            <person name="Peter G."/>
            <person name="Philippe R."/>
            <person name="Pilate G."/>
            <person name="Poliakov A."/>
            <person name="Razumovskaya J."/>
            <person name="Richardson P."/>
            <person name="Rinaldi C."/>
            <person name="Ritland K."/>
            <person name="Rouze P."/>
            <person name="Ryaboy D."/>
            <person name="Schmutz J."/>
            <person name="Schrader J."/>
            <person name="Segerman B."/>
            <person name="Shin H."/>
            <person name="Siddiqui A."/>
            <person name="Sterky F."/>
            <person name="Terry A."/>
            <person name="Tsai C.J."/>
            <person name="Uberbacher E."/>
            <person name="Unneberg P."/>
            <person name="Vahala J."/>
            <person name="Wall K."/>
            <person name="Wessler S."/>
            <person name="Yang G."/>
            <person name="Yin T."/>
            <person name="Douglas C."/>
            <person name="Marra M."/>
            <person name="Sandberg G."/>
            <person name="Van de Peer Y."/>
            <person name="Rokhsar D."/>
        </authorList>
    </citation>
    <scope>NUCLEOTIDE SEQUENCE [LARGE SCALE GENOMIC DNA]</scope>
    <source>
        <strain evidence="2">cv. Nisqually</strain>
    </source>
</reference>
<gene>
    <name evidence="1" type="ORF">POPTR_001G265500</name>
</gene>
<evidence type="ECO:0000313" key="2">
    <source>
        <dbReference type="Proteomes" id="UP000006729"/>
    </source>
</evidence>
<dbReference type="Proteomes" id="UP000006729">
    <property type="component" value="Chromosome 1"/>
</dbReference>